<dbReference type="GO" id="GO:0016798">
    <property type="term" value="F:hydrolase activity, acting on glycosyl bonds"/>
    <property type="evidence" value="ECO:0007669"/>
    <property type="project" value="UniProtKB-KW"/>
</dbReference>
<evidence type="ECO:0000256" key="2">
    <source>
        <dbReference type="ARBA" id="ARBA00009329"/>
    </source>
</evidence>
<dbReference type="EMBL" id="CP023004">
    <property type="protein sequence ID" value="AWI08537.1"/>
    <property type="molecule type" value="Genomic_DNA"/>
</dbReference>
<evidence type="ECO:0000256" key="5">
    <source>
        <dbReference type="ARBA" id="ARBA00023295"/>
    </source>
</evidence>
<dbReference type="GO" id="GO:0000166">
    <property type="term" value="F:nucleotide binding"/>
    <property type="evidence" value="ECO:0007669"/>
    <property type="project" value="InterPro"/>
</dbReference>
<evidence type="ECO:0000256" key="1">
    <source>
        <dbReference type="ARBA" id="ARBA00001911"/>
    </source>
</evidence>
<keyword evidence="5" id="KW-0326">Glycosidase</keyword>
<dbReference type="PANTHER" id="PTHR43818:SF1">
    <property type="entry name" value="GLYCOSYL HYDROLASE FAMILY 109 PROTEIN"/>
    <property type="match status" value="1"/>
</dbReference>
<dbReference type="InterPro" id="IPR049303">
    <property type="entry name" value="Glyco_hydro_109_C"/>
</dbReference>
<dbReference type="OrthoDB" id="9771072at2"/>
<dbReference type="PROSITE" id="PS51318">
    <property type="entry name" value="TAT"/>
    <property type="match status" value="1"/>
</dbReference>
<dbReference type="NCBIfam" id="TIGR01409">
    <property type="entry name" value="TAT_signal_seq"/>
    <property type="match status" value="1"/>
</dbReference>
<dbReference type="InterPro" id="IPR036291">
    <property type="entry name" value="NAD(P)-bd_dom_sf"/>
</dbReference>
<gene>
    <name evidence="8" type="ORF">CKA38_04070</name>
</gene>
<comment type="similarity">
    <text evidence="2">Belongs to the Gfo/Idh/MocA family. Glycosyl hydrolase 109 subfamily.</text>
</comment>
<comment type="cofactor">
    <cofactor evidence="1">
        <name>NAD(+)</name>
        <dbReference type="ChEBI" id="CHEBI:57540"/>
    </cofactor>
</comment>
<dbReference type="Pfam" id="PF01408">
    <property type="entry name" value="GFO_IDH_MocA"/>
    <property type="match status" value="1"/>
</dbReference>
<dbReference type="PANTHER" id="PTHR43818">
    <property type="entry name" value="BCDNA.GH03377"/>
    <property type="match status" value="1"/>
</dbReference>
<feature type="domain" description="Gfo/Idh/MocA-like oxidoreductase N-terminal" evidence="6">
    <location>
        <begin position="74"/>
        <end position="197"/>
    </location>
</feature>
<dbReference type="Proteomes" id="UP000244896">
    <property type="component" value="Chromosome"/>
</dbReference>
<evidence type="ECO:0000259" key="6">
    <source>
        <dbReference type="Pfam" id="PF01408"/>
    </source>
</evidence>
<name>A0A2U8E109_9BACT</name>
<protein>
    <submittedName>
        <fullName evidence="8">Uncharacterized protein</fullName>
    </submittedName>
</protein>
<dbReference type="InterPro" id="IPR050463">
    <property type="entry name" value="Gfo/Idh/MocA_oxidrdct_glycsds"/>
</dbReference>
<organism evidence="8 9">
    <name type="scientific">Ereboglobus luteus</name>
    <dbReference type="NCBI Taxonomy" id="1796921"/>
    <lineage>
        <taxon>Bacteria</taxon>
        <taxon>Pseudomonadati</taxon>
        <taxon>Verrucomicrobiota</taxon>
        <taxon>Opitutia</taxon>
        <taxon>Opitutales</taxon>
        <taxon>Opitutaceae</taxon>
        <taxon>Ereboglobus</taxon>
    </lineage>
</organism>
<dbReference type="InterPro" id="IPR000683">
    <property type="entry name" value="Gfo/Idh/MocA-like_OxRdtase_N"/>
</dbReference>
<dbReference type="RefSeq" id="WP_108824346.1">
    <property type="nucleotide sequence ID" value="NZ_CP023004.1"/>
</dbReference>
<evidence type="ECO:0000259" key="7">
    <source>
        <dbReference type="Pfam" id="PF21252"/>
    </source>
</evidence>
<keyword evidence="9" id="KW-1185">Reference proteome</keyword>
<dbReference type="InterPro" id="IPR019546">
    <property type="entry name" value="TAT_signal_bac_arc"/>
</dbReference>
<evidence type="ECO:0000256" key="4">
    <source>
        <dbReference type="ARBA" id="ARBA00023027"/>
    </source>
</evidence>
<dbReference type="SUPFAM" id="SSF51735">
    <property type="entry name" value="NAD(P)-binding Rossmann-fold domains"/>
    <property type="match status" value="1"/>
</dbReference>
<evidence type="ECO:0000313" key="9">
    <source>
        <dbReference type="Proteomes" id="UP000244896"/>
    </source>
</evidence>
<sequence length="481" mass="53518">MSTQHNHSRRDFLKTTALAGLGIGLAGMAPSRAAGAEPGFGAVRSRAKNISQTRRRPAGQKPVHSLTTTPIEKVRVGLIGCGGRGGSLLKDLLNIPFVEVTAICDVREERVAMMLKRAGDKGQTPRTYSGGDRAWENLLRQDNIDVVYVATPWEWHCEMSVKAMEAGKHAFVEVSAAVTVDECWKLVDTSEKTQRHCAILENCCYGRNELFVLNMAREGVFGELTHAECAYIHDLRGMLFKLGTEGDWRREYHKTLDGNLYPTHGLGPVCQYMGIGRGDQMKYLVSMSSPEAGLSKWLREKNPNDGRHAGEKYVCGDMNTTLVKTELGRSIMIQHDVISPRPYSRINALSGTGGTFFGYPNRLALDDPKKYNLKAKSSHGWLKDDDFKVMRERFDHPLYKQLQERAKNSGHGGMDYVMSYRLLDCIRKGLTPDMTVYDAALWSCILELSAKSVQEGSLPVGIPDFTRGDWKTIKPLGIATT</sequence>
<reference evidence="8 9" key="1">
    <citation type="journal article" date="2018" name="Syst. Appl. Microbiol.">
        <title>Ereboglobus luteus gen. nov. sp. nov. from cockroach guts, and new insights into the oxygen relationship of the genera Opitutus and Didymococcus (Verrucomicrobia: Opitutaceae).</title>
        <authorList>
            <person name="Tegtmeier D."/>
            <person name="Belitz A."/>
            <person name="Radek R."/>
            <person name="Heimerl T."/>
            <person name="Brune A."/>
        </authorList>
    </citation>
    <scope>NUCLEOTIDE SEQUENCE [LARGE SCALE GENOMIC DNA]</scope>
    <source>
        <strain evidence="8 9">Ho45</strain>
    </source>
</reference>
<feature type="domain" description="Glycosyl hydrolase 109 C-terminal" evidence="7">
    <location>
        <begin position="210"/>
        <end position="367"/>
    </location>
</feature>
<dbReference type="InterPro" id="IPR006311">
    <property type="entry name" value="TAT_signal"/>
</dbReference>
<dbReference type="AlphaFoldDB" id="A0A2U8E109"/>
<dbReference type="KEGG" id="elut:CKA38_04070"/>
<proteinExistence type="inferred from homology"/>
<evidence type="ECO:0000313" key="8">
    <source>
        <dbReference type="EMBL" id="AWI08537.1"/>
    </source>
</evidence>
<evidence type="ECO:0000256" key="3">
    <source>
        <dbReference type="ARBA" id="ARBA00022801"/>
    </source>
</evidence>
<accession>A0A2U8E109</accession>
<dbReference type="Pfam" id="PF21252">
    <property type="entry name" value="Glyco_hydro_109_C"/>
    <property type="match status" value="1"/>
</dbReference>
<dbReference type="Gene3D" id="3.30.360.10">
    <property type="entry name" value="Dihydrodipicolinate Reductase, domain 2"/>
    <property type="match status" value="1"/>
</dbReference>
<keyword evidence="4" id="KW-0520">NAD</keyword>
<dbReference type="Gene3D" id="3.40.50.720">
    <property type="entry name" value="NAD(P)-binding Rossmann-like Domain"/>
    <property type="match status" value="1"/>
</dbReference>
<keyword evidence="3" id="KW-0378">Hydrolase</keyword>